<evidence type="ECO:0000259" key="1">
    <source>
        <dbReference type="PROSITE" id="PS50930"/>
    </source>
</evidence>
<feature type="domain" description="HTH LytTR-type" evidence="1">
    <location>
        <begin position="37"/>
        <end position="98"/>
    </location>
</feature>
<dbReference type="PROSITE" id="PS50930">
    <property type="entry name" value="HTH_LYTTR"/>
    <property type="match status" value="1"/>
</dbReference>
<dbReference type="AlphaFoldDB" id="A0A7X5ZUN2"/>
<keyword evidence="2" id="KW-0238">DNA-binding</keyword>
<dbReference type="InterPro" id="IPR007492">
    <property type="entry name" value="LytTR_DNA-bd_dom"/>
</dbReference>
<keyword evidence="3" id="KW-1185">Reference proteome</keyword>
<dbReference type="Gene3D" id="2.40.50.1020">
    <property type="entry name" value="LytTr DNA-binding domain"/>
    <property type="match status" value="1"/>
</dbReference>
<reference evidence="2 3" key="1">
    <citation type="submission" date="2020-03" db="EMBL/GenBank/DDBJ databases">
        <title>Genomic Encyclopedia of Type Strains, Phase IV (KMG-IV): sequencing the most valuable type-strain genomes for metagenomic binning, comparative biology and taxonomic classification.</title>
        <authorList>
            <person name="Goeker M."/>
        </authorList>
    </citation>
    <scope>NUCLEOTIDE SEQUENCE [LARGE SCALE GENOMIC DNA]</scope>
    <source>
        <strain evidence="2 3">DSM 4733</strain>
    </source>
</reference>
<dbReference type="SMART" id="SM00850">
    <property type="entry name" value="LytTR"/>
    <property type="match status" value="1"/>
</dbReference>
<dbReference type="RefSeq" id="WP_208413389.1">
    <property type="nucleotide sequence ID" value="NZ_JAASQV010000001.1"/>
</dbReference>
<dbReference type="EMBL" id="JAASQV010000001">
    <property type="protein sequence ID" value="NIJ63869.1"/>
    <property type="molecule type" value="Genomic_DNA"/>
</dbReference>
<accession>A0A7X5ZUN2</accession>
<evidence type="ECO:0000313" key="3">
    <source>
        <dbReference type="Proteomes" id="UP000564677"/>
    </source>
</evidence>
<dbReference type="Proteomes" id="UP000564677">
    <property type="component" value="Unassembled WGS sequence"/>
</dbReference>
<comment type="caution">
    <text evidence="2">The sequence shown here is derived from an EMBL/GenBank/DDBJ whole genome shotgun (WGS) entry which is preliminary data.</text>
</comment>
<name>A0A7X5ZUN2_9SPHN</name>
<protein>
    <submittedName>
        <fullName evidence="2">DNA-binding LytR/AlgR family response regulator</fullName>
    </submittedName>
</protein>
<dbReference type="Pfam" id="PF04397">
    <property type="entry name" value="LytTR"/>
    <property type="match status" value="1"/>
</dbReference>
<dbReference type="GO" id="GO:0003677">
    <property type="term" value="F:DNA binding"/>
    <property type="evidence" value="ECO:0007669"/>
    <property type="project" value="UniProtKB-KW"/>
</dbReference>
<organism evidence="2 3">
    <name type="scientific">Sphingomonas leidyi</name>
    <dbReference type="NCBI Taxonomy" id="68569"/>
    <lineage>
        <taxon>Bacteria</taxon>
        <taxon>Pseudomonadati</taxon>
        <taxon>Pseudomonadota</taxon>
        <taxon>Alphaproteobacteria</taxon>
        <taxon>Sphingomonadales</taxon>
        <taxon>Sphingomonadaceae</taxon>
        <taxon>Sphingomonas</taxon>
    </lineage>
</organism>
<sequence length="110" mass="12219">MIGMVQRYDGIAALSGDPRNFVILRDGCRLMMRSPRSVLEEELGSRGFVRTHRSWVVNAAQVTGLRPEGSGDYAVEIDALTVPLSRRFPQALERLRALGKPGTERPLPTQ</sequence>
<evidence type="ECO:0000313" key="2">
    <source>
        <dbReference type="EMBL" id="NIJ63869.1"/>
    </source>
</evidence>
<gene>
    <name evidence="2" type="ORF">FHR20_000800</name>
</gene>
<proteinExistence type="predicted"/>